<dbReference type="Gene3D" id="3.40.140.10">
    <property type="entry name" value="Cytidine Deaminase, domain 2"/>
    <property type="match status" value="1"/>
</dbReference>
<dbReference type="AlphaFoldDB" id="A0A4Y8ZUH7"/>
<dbReference type="EMBL" id="SPDV01000017">
    <property type="protein sequence ID" value="TFI58399.1"/>
    <property type="molecule type" value="Genomic_DNA"/>
</dbReference>
<accession>A0A4Y8ZUH7</accession>
<proteinExistence type="predicted"/>
<evidence type="ECO:0000256" key="1">
    <source>
        <dbReference type="SAM" id="MobiDB-lite"/>
    </source>
</evidence>
<name>A0A4Y8ZUH7_9SPHN</name>
<dbReference type="Pfam" id="PF18750">
    <property type="entry name" value="SNAD4"/>
    <property type="match status" value="1"/>
</dbReference>
<gene>
    <name evidence="2" type="ORF">E2493_10475</name>
</gene>
<dbReference type="Proteomes" id="UP000298213">
    <property type="component" value="Unassembled WGS sequence"/>
</dbReference>
<comment type="caution">
    <text evidence="2">The sequence shown here is derived from an EMBL/GenBank/DDBJ whole genome shotgun (WGS) entry which is preliminary data.</text>
</comment>
<evidence type="ECO:0000313" key="2">
    <source>
        <dbReference type="EMBL" id="TFI58399.1"/>
    </source>
</evidence>
<protein>
    <submittedName>
        <fullName evidence="2">Uncharacterized protein</fullName>
    </submittedName>
</protein>
<sequence length="288" mass="32375">MARRRTVALQSPPFPAGRAPLDLADAEFALGWSLMTGDGSNCGCGQRSRDLPSSNVPGRRHARSTSHLRQTSRNCEPPREVDMGKETDATKLQMTNHAVSLNQSMNSSMTAAIALFDEKHNRYSEYQKNYKEDAVHDHVEARLFEALLKDYGGGANLPNNCVIVLTCNWSPCKQCTTSTIKAFMDTVAGLQREIRVKMRYRMVWCTQNTQGKGGNLYASSSEATDAYRNLCSRYGARVIQKWAEDFDHETSATFKTTRTLQQNYLVIENFLTNKTSTLLNTETDYEMV</sequence>
<reference evidence="2 3" key="1">
    <citation type="submission" date="2019-03" db="EMBL/GenBank/DDBJ databases">
        <title>Genome sequence of Sphingomonas sp. 17J27-24.</title>
        <authorList>
            <person name="Kim M."/>
            <person name="Maeng S."/>
            <person name="Sathiyaraj S."/>
        </authorList>
    </citation>
    <scope>NUCLEOTIDE SEQUENCE [LARGE SCALE GENOMIC DNA]</scope>
    <source>
        <strain evidence="2 3">17J27-24</strain>
    </source>
</reference>
<keyword evidence="3" id="KW-1185">Reference proteome</keyword>
<organism evidence="2 3">
    <name type="scientific">Sphingomonas parva</name>
    <dbReference type="NCBI Taxonomy" id="2555898"/>
    <lineage>
        <taxon>Bacteria</taxon>
        <taxon>Pseudomonadati</taxon>
        <taxon>Pseudomonadota</taxon>
        <taxon>Alphaproteobacteria</taxon>
        <taxon>Sphingomonadales</taxon>
        <taxon>Sphingomonadaceae</taxon>
        <taxon>Sphingomonas</taxon>
    </lineage>
</organism>
<evidence type="ECO:0000313" key="3">
    <source>
        <dbReference type="Proteomes" id="UP000298213"/>
    </source>
</evidence>
<feature type="region of interest" description="Disordered" evidence="1">
    <location>
        <begin position="43"/>
        <end position="82"/>
    </location>
</feature>